<dbReference type="InterPro" id="IPR010918">
    <property type="entry name" value="PurM-like_C_dom"/>
</dbReference>
<evidence type="ECO:0000256" key="1">
    <source>
        <dbReference type="HAMAP-Rule" id="MF_02128"/>
    </source>
</evidence>
<keyword evidence="5" id="KW-1185">Reference proteome</keyword>
<feature type="binding site" evidence="1">
    <location>
        <position position="120"/>
    </location>
    <ligand>
        <name>Mg(2+)</name>
        <dbReference type="ChEBI" id="CHEBI:18420"/>
        <label>1</label>
    </ligand>
</feature>
<dbReference type="PIRSF" id="PIRSF005303">
    <property type="entry name" value="Thiam_monoph_kin"/>
    <property type="match status" value="1"/>
</dbReference>
<feature type="binding site" evidence="1">
    <location>
        <position position="215"/>
    </location>
    <ligand>
        <name>Mg(2+)</name>
        <dbReference type="ChEBI" id="CHEBI:18420"/>
        <label>5</label>
    </ligand>
</feature>
<dbReference type="Gene3D" id="3.30.1330.10">
    <property type="entry name" value="PurM-like, N-terminal domain"/>
    <property type="match status" value="1"/>
</dbReference>
<sequence>MDEFAFIRSIAPKHHQQSSLIKGIGDDAAIFRQPYQDIVTAVDTFVEGIHFSKQTMEPHHVGYRVLAANISDIAAMGAVPAFYLISIVIPDSWTKAELSEIYKGMQMLASQYQMDLIGGDTVSGKELTISVTIIGYVEHNKVRYRNNARENDLVFVTGTLGDSSAGLYLLTSQGHSLSDCTRDYFIERHRLPSPRVDFSREMLPLSRVALNDISDGIANEAAEIAEASRVTIHLDYNSLPVHPQLKQFTAEQQRKWKLFGGEDFEILGTAAESDWPAIRAAAEKAQIKVTRIGYVTHQPHNTGKVILQEGNEQSILDKSGYTHLK</sequence>
<dbReference type="GO" id="GO:0000287">
    <property type="term" value="F:magnesium ion binding"/>
    <property type="evidence" value="ECO:0007669"/>
    <property type="project" value="UniProtKB-UniRule"/>
</dbReference>
<dbReference type="Proteomes" id="UP000198694">
    <property type="component" value="Unassembled WGS sequence"/>
</dbReference>
<dbReference type="InterPro" id="IPR036676">
    <property type="entry name" value="PurM-like_C_sf"/>
</dbReference>
<proteinExistence type="inferred from homology"/>
<keyword evidence="1" id="KW-0067">ATP-binding</keyword>
<comment type="function">
    <text evidence="1">Catalyzes the ATP-dependent phosphorylation of thiamine-monophosphate (TMP) to form thiamine-pyrophosphate (TPP), the active form of vitamin B1.</text>
</comment>
<dbReference type="RefSeq" id="WP_093215816.1">
    <property type="nucleotide sequence ID" value="NZ_FNFL01000005.1"/>
</dbReference>
<keyword evidence="1" id="KW-0808">Transferase</keyword>
<comment type="miscellaneous">
    <text evidence="1">Reaction mechanism of ThiL seems to utilize a direct, inline transfer of the gamma-phosphate of ATP to TMP rather than a phosphorylated enzyme intermediate.</text>
</comment>
<dbReference type="NCBIfam" id="TIGR01379">
    <property type="entry name" value="thiL"/>
    <property type="match status" value="1"/>
</dbReference>
<keyword evidence="1" id="KW-0547">Nucleotide-binding</keyword>
<dbReference type="Gene3D" id="3.90.650.10">
    <property type="entry name" value="PurM-like C-terminal domain"/>
    <property type="match status" value="1"/>
</dbReference>
<comment type="catalytic activity">
    <reaction evidence="1">
        <text>thiamine phosphate + ATP = thiamine diphosphate + ADP</text>
        <dbReference type="Rhea" id="RHEA:15913"/>
        <dbReference type="ChEBI" id="CHEBI:30616"/>
        <dbReference type="ChEBI" id="CHEBI:37575"/>
        <dbReference type="ChEBI" id="CHEBI:58937"/>
        <dbReference type="ChEBI" id="CHEBI:456216"/>
        <dbReference type="EC" id="2.7.4.16"/>
    </reaction>
</comment>
<dbReference type="InterPro" id="IPR006283">
    <property type="entry name" value="ThiL-like"/>
</dbReference>
<dbReference type="GO" id="GO:0005524">
    <property type="term" value="F:ATP binding"/>
    <property type="evidence" value="ECO:0007669"/>
    <property type="project" value="UniProtKB-UniRule"/>
</dbReference>
<dbReference type="Pfam" id="PF02769">
    <property type="entry name" value="AIRS_C"/>
    <property type="match status" value="1"/>
</dbReference>
<feature type="binding site" evidence="1">
    <location>
        <position position="214"/>
    </location>
    <ligand>
        <name>ATP</name>
        <dbReference type="ChEBI" id="CHEBI:30616"/>
    </ligand>
</feature>
<feature type="binding site" evidence="1">
    <location>
        <position position="321"/>
    </location>
    <ligand>
        <name>substrate</name>
    </ligand>
</feature>
<feature type="binding site" evidence="1">
    <location>
        <position position="43"/>
    </location>
    <ligand>
        <name>Mg(2+)</name>
        <dbReference type="ChEBI" id="CHEBI:18420"/>
        <label>2</label>
    </ligand>
</feature>
<dbReference type="HAMAP" id="MF_02128">
    <property type="entry name" value="TMP_kinase"/>
    <property type="match status" value="1"/>
</dbReference>
<dbReference type="AlphaFoldDB" id="A0A1G9BG93"/>
<dbReference type="SUPFAM" id="SSF55326">
    <property type="entry name" value="PurM N-terminal domain-like"/>
    <property type="match status" value="1"/>
</dbReference>
<evidence type="ECO:0000313" key="4">
    <source>
        <dbReference type="EMBL" id="SDK38467.1"/>
    </source>
</evidence>
<dbReference type="InterPro" id="IPR016188">
    <property type="entry name" value="PurM-like_N"/>
</dbReference>
<keyword evidence="1" id="KW-0479">Metal-binding</keyword>
<feature type="binding site" evidence="1">
    <location>
        <position position="72"/>
    </location>
    <ligand>
        <name>Mg(2+)</name>
        <dbReference type="ChEBI" id="CHEBI:18420"/>
        <label>4</label>
    </ligand>
</feature>
<protein>
    <recommendedName>
        <fullName evidence="1">Thiamine-monophosphate kinase</fullName>
        <shortName evidence="1">TMP kinase</shortName>
        <shortName evidence="1">Thiamine-phosphate kinase</shortName>
        <ecNumber evidence="1">2.7.4.16</ecNumber>
    </recommendedName>
</protein>
<dbReference type="UniPathway" id="UPA00060">
    <property type="reaction ID" value="UER00142"/>
</dbReference>
<evidence type="ECO:0000259" key="3">
    <source>
        <dbReference type="Pfam" id="PF02769"/>
    </source>
</evidence>
<keyword evidence="1 4" id="KW-0418">Kinase</keyword>
<evidence type="ECO:0000313" key="5">
    <source>
        <dbReference type="Proteomes" id="UP000198694"/>
    </source>
</evidence>
<dbReference type="EMBL" id="FNFL01000005">
    <property type="protein sequence ID" value="SDK38467.1"/>
    <property type="molecule type" value="Genomic_DNA"/>
</dbReference>
<comment type="pathway">
    <text evidence="1">Cofactor biosynthesis; thiamine diphosphate biosynthesis; thiamine diphosphate from thiamine phosphate: step 1/1.</text>
</comment>
<feature type="binding site" evidence="1">
    <location>
        <position position="102"/>
    </location>
    <ligand>
        <name>ATP</name>
        <dbReference type="ChEBI" id="CHEBI:30616"/>
    </ligand>
</feature>
<feature type="binding site" evidence="1">
    <location>
        <begin position="119"/>
        <end position="120"/>
    </location>
    <ligand>
        <name>ATP</name>
        <dbReference type="ChEBI" id="CHEBI:30616"/>
    </ligand>
</feature>
<keyword evidence="1" id="KW-0784">Thiamine biosynthesis</keyword>
<feature type="binding site" evidence="1">
    <location>
        <position position="212"/>
    </location>
    <ligand>
        <name>Mg(2+)</name>
        <dbReference type="ChEBI" id="CHEBI:18420"/>
        <label>3</label>
    </ligand>
</feature>
<feature type="domain" description="PurM-like N-terminal" evidence="2">
    <location>
        <begin position="25"/>
        <end position="137"/>
    </location>
</feature>
<dbReference type="STRING" id="407036.SAMN05216243_3005"/>
<dbReference type="PANTHER" id="PTHR30270">
    <property type="entry name" value="THIAMINE-MONOPHOSPHATE KINASE"/>
    <property type="match status" value="1"/>
</dbReference>
<dbReference type="CDD" id="cd02194">
    <property type="entry name" value="ThiL"/>
    <property type="match status" value="1"/>
</dbReference>
<feature type="binding site" evidence="1">
    <location>
        <position position="50"/>
    </location>
    <ligand>
        <name>substrate</name>
    </ligand>
</feature>
<feature type="binding site" evidence="1">
    <location>
        <position position="72"/>
    </location>
    <ligand>
        <name>Mg(2+)</name>
        <dbReference type="ChEBI" id="CHEBI:18420"/>
        <label>2</label>
    </ligand>
</feature>
<dbReference type="GO" id="GO:0009228">
    <property type="term" value="P:thiamine biosynthetic process"/>
    <property type="evidence" value="ECO:0007669"/>
    <property type="project" value="UniProtKB-KW"/>
</dbReference>
<keyword evidence="1" id="KW-0460">Magnesium</keyword>
<comment type="caution">
    <text evidence="1">Lacks conserved residue(s) required for the propagation of feature annotation.</text>
</comment>
<feature type="binding site" evidence="1">
    <location>
        <position position="27"/>
    </location>
    <ligand>
        <name>Mg(2+)</name>
        <dbReference type="ChEBI" id="CHEBI:18420"/>
        <label>4</label>
    </ligand>
</feature>
<feature type="binding site" evidence="1">
    <location>
        <position position="72"/>
    </location>
    <ligand>
        <name>Mg(2+)</name>
        <dbReference type="ChEBI" id="CHEBI:18420"/>
        <label>3</label>
    </ligand>
</feature>
<feature type="domain" description="PurM-like C-terminal" evidence="3">
    <location>
        <begin position="150"/>
        <end position="304"/>
    </location>
</feature>
<dbReference type="SUPFAM" id="SSF56042">
    <property type="entry name" value="PurM C-terminal domain-like"/>
    <property type="match status" value="1"/>
</dbReference>
<dbReference type="GO" id="GO:0009229">
    <property type="term" value="P:thiamine diphosphate biosynthetic process"/>
    <property type="evidence" value="ECO:0007669"/>
    <property type="project" value="UniProtKB-UniRule"/>
</dbReference>
<dbReference type="OrthoDB" id="9802811at2"/>
<feature type="binding site" evidence="1">
    <location>
        <position position="27"/>
    </location>
    <ligand>
        <name>Mg(2+)</name>
        <dbReference type="ChEBI" id="CHEBI:18420"/>
        <label>3</label>
    </ligand>
</feature>
<organism evidence="4 5">
    <name type="scientific">Sediminibacillus albus</name>
    <dbReference type="NCBI Taxonomy" id="407036"/>
    <lineage>
        <taxon>Bacteria</taxon>
        <taxon>Bacillati</taxon>
        <taxon>Bacillota</taxon>
        <taxon>Bacilli</taxon>
        <taxon>Bacillales</taxon>
        <taxon>Bacillaceae</taxon>
        <taxon>Sediminibacillus</taxon>
    </lineage>
</organism>
<dbReference type="Pfam" id="PF00586">
    <property type="entry name" value="AIRS"/>
    <property type="match status" value="1"/>
</dbReference>
<evidence type="ECO:0000259" key="2">
    <source>
        <dbReference type="Pfam" id="PF00586"/>
    </source>
</evidence>
<reference evidence="4 5" key="1">
    <citation type="submission" date="2016-10" db="EMBL/GenBank/DDBJ databases">
        <authorList>
            <person name="de Groot N.N."/>
        </authorList>
    </citation>
    <scope>NUCLEOTIDE SEQUENCE [LARGE SCALE GENOMIC DNA]</scope>
    <source>
        <strain evidence="4 5">CGMCC 1.6502</strain>
    </source>
</reference>
<dbReference type="PANTHER" id="PTHR30270:SF0">
    <property type="entry name" value="THIAMINE-MONOPHOSPHATE KINASE"/>
    <property type="match status" value="1"/>
</dbReference>
<dbReference type="InterPro" id="IPR036921">
    <property type="entry name" value="PurM-like_N_sf"/>
</dbReference>
<feature type="binding site" evidence="1">
    <location>
        <position position="43"/>
    </location>
    <ligand>
        <name>Mg(2+)</name>
        <dbReference type="ChEBI" id="CHEBI:18420"/>
        <label>1</label>
    </ligand>
</feature>
<dbReference type="EC" id="2.7.4.16" evidence="1"/>
<feature type="binding site" evidence="1">
    <location>
        <position position="145"/>
    </location>
    <ligand>
        <name>ATP</name>
        <dbReference type="ChEBI" id="CHEBI:30616"/>
    </ligand>
</feature>
<comment type="similarity">
    <text evidence="1">Belongs to the thiamine-monophosphate kinase family.</text>
</comment>
<name>A0A1G9BG93_9BACI</name>
<gene>
    <name evidence="1" type="primary">thiL</name>
    <name evidence="4" type="ORF">SAMN05216243_3005</name>
</gene>
<accession>A0A1G9BG93</accession>
<dbReference type="GO" id="GO:0009030">
    <property type="term" value="F:thiamine-phosphate kinase activity"/>
    <property type="evidence" value="ECO:0007669"/>
    <property type="project" value="UniProtKB-UniRule"/>
</dbReference>
<feature type="binding site" evidence="1">
    <location>
        <position position="262"/>
    </location>
    <ligand>
        <name>substrate</name>
    </ligand>
</feature>